<feature type="region of interest" description="Disordered" evidence="1">
    <location>
        <begin position="1"/>
        <end position="52"/>
    </location>
</feature>
<proteinExistence type="predicted"/>
<organism evidence="2 3">
    <name type="scientific">Actinacidiphila reveromycinica</name>
    <dbReference type="NCBI Taxonomy" id="659352"/>
    <lineage>
        <taxon>Bacteria</taxon>
        <taxon>Bacillati</taxon>
        <taxon>Actinomycetota</taxon>
        <taxon>Actinomycetes</taxon>
        <taxon>Kitasatosporales</taxon>
        <taxon>Streptomycetaceae</taxon>
        <taxon>Actinacidiphila</taxon>
    </lineage>
</organism>
<evidence type="ECO:0000256" key="1">
    <source>
        <dbReference type="SAM" id="MobiDB-lite"/>
    </source>
</evidence>
<accession>A0A7U3VP45</accession>
<feature type="compositionally biased region" description="Basic and acidic residues" evidence="1">
    <location>
        <begin position="13"/>
        <end position="29"/>
    </location>
</feature>
<protein>
    <submittedName>
        <fullName evidence="2">Uncharacterized protein</fullName>
    </submittedName>
</protein>
<gene>
    <name evidence="2" type="ORF">RVR_4437</name>
</gene>
<reference evidence="2 3" key="4">
    <citation type="journal article" date="2020" name="Sci. Rep.">
        <title>beta-carboline chemical signals induce reveromycin production through a LuxR family regulator in Streptomyces sp. SN-593.</title>
        <authorList>
            <person name="Panthee S."/>
            <person name="Kito N."/>
            <person name="Hayashi T."/>
            <person name="Shimizu T."/>
            <person name="Ishikawa J."/>
            <person name="Hamamoto H."/>
            <person name="Osada H."/>
            <person name="Takahashi S."/>
        </authorList>
    </citation>
    <scope>NUCLEOTIDE SEQUENCE [LARGE SCALE GENOMIC DNA]</scope>
    <source>
        <strain evidence="2 3">SN-593</strain>
    </source>
</reference>
<reference evidence="2 3" key="2">
    <citation type="journal article" date="2011" name="J. Antibiot.">
        <title>Furaquinocins I and J: novel polyketide isoprenoid hybrid compounds from Streptomyces reveromyceticus SN-593.</title>
        <authorList>
            <person name="Panthee S."/>
            <person name="Takahashi S."/>
            <person name="Takagi H."/>
            <person name="Nogawa T."/>
            <person name="Oowada E."/>
            <person name="Uramoto M."/>
            <person name="Osada H."/>
        </authorList>
    </citation>
    <scope>NUCLEOTIDE SEQUENCE [LARGE SCALE GENOMIC DNA]</scope>
    <source>
        <strain evidence="2 3">SN-593</strain>
    </source>
</reference>
<dbReference type="KEGG" id="arev:RVR_4437"/>
<keyword evidence="3" id="KW-1185">Reference proteome</keyword>
<reference evidence="2 3" key="3">
    <citation type="journal article" date="2011" name="Nat. Chem. Biol.">
        <title>Reveromycin A biosynthesis uses RevG and RevJ for stereospecific spiroacetal formation.</title>
        <authorList>
            <person name="Takahashi S."/>
            <person name="Toyoda A."/>
            <person name="Sekiyama Y."/>
            <person name="Takagi H."/>
            <person name="Nogawa T."/>
            <person name="Uramoto M."/>
            <person name="Suzuki R."/>
            <person name="Koshino H."/>
            <person name="Kumano T."/>
            <person name="Panthee S."/>
            <person name="Dairi T."/>
            <person name="Ishikawa J."/>
            <person name="Ikeda H."/>
            <person name="Sakaki Y."/>
            <person name="Osada H."/>
        </authorList>
    </citation>
    <scope>NUCLEOTIDE SEQUENCE [LARGE SCALE GENOMIC DNA]</scope>
    <source>
        <strain evidence="2 3">SN-593</strain>
    </source>
</reference>
<reference evidence="2 3" key="1">
    <citation type="journal article" date="2010" name="J. Bacteriol.">
        <title>Biochemical characterization of a novel indole prenyltransferase from Streptomyces sp. SN-593.</title>
        <authorList>
            <person name="Takahashi S."/>
            <person name="Takagi H."/>
            <person name="Toyoda A."/>
            <person name="Uramoto M."/>
            <person name="Nogawa T."/>
            <person name="Ueki M."/>
            <person name="Sakaki Y."/>
            <person name="Osada H."/>
        </authorList>
    </citation>
    <scope>NUCLEOTIDE SEQUENCE [LARGE SCALE GENOMIC DNA]</scope>
    <source>
        <strain evidence="2 3">SN-593</strain>
    </source>
</reference>
<dbReference type="AlphaFoldDB" id="A0A7U3VP45"/>
<name>A0A7U3VP45_9ACTN</name>
<dbReference type="EMBL" id="AP018365">
    <property type="protein sequence ID" value="BBA98304.1"/>
    <property type="molecule type" value="Genomic_DNA"/>
</dbReference>
<dbReference type="Proteomes" id="UP000595703">
    <property type="component" value="Chromosome"/>
</dbReference>
<evidence type="ECO:0000313" key="2">
    <source>
        <dbReference type="EMBL" id="BBA98304.1"/>
    </source>
</evidence>
<sequence length="52" mass="5601">MPNETAAELLAQAKKDYGTPAERQERQADARVQSGLARAHGAEAAQAPRGRR</sequence>
<dbReference type="RefSeq" id="WP_202234465.1">
    <property type="nucleotide sequence ID" value="NZ_AP018365.1"/>
</dbReference>
<evidence type="ECO:0000313" key="3">
    <source>
        <dbReference type="Proteomes" id="UP000595703"/>
    </source>
</evidence>